<accession>A0ACB9C748</accession>
<dbReference type="EMBL" id="CM042051">
    <property type="protein sequence ID" value="KAI3730048.1"/>
    <property type="molecule type" value="Genomic_DNA"/>
</dbReference>
<keyword evidence="2" id="KW-1185">Reference proteome</keyword>
<reference evidence="2" key="1">
    <citation type="journal article" date="2022" name="Mol. Ecol. Resour.">
        <title>The genomes of chicory, endive, great burdock and yacon provide insights into Asteraceae palaeo-polyploidization history and plant inulin production.</title>
        <authorList>
            <person name="Fan W."/>
            <person name="Wang S."/>
            <person name="Wang H."/>
            <person name="Wang A."/>
            <person name="Jiang F."/>
            <person name="Liu H."/>
            <person name="Zhao H."/>
            <person name="Xu D."/>
            <person name="Zhang Y."/>
        </authorList>
    </citation>
    <scope>NUCLEOTIDE SEQUENCE [LARGE SCALE GENOMIC DNA]</scope>
    <source>
        <strain evidence="2">cv. Niubang</strain>
    </source>
</reference>
<gene>
    <name evidence="1" type="ORF">L6452_18724</name>
</gene>
<organism evidence="1 2">
    <name type="scientific">Arctium lappa</name>
    <name type="common">Greater burdock</name>
    <name type="synonym">Lappa major</name>
    <dbReference type="NCBI Taxonomy" id="4217"/>
    <lineage>
        <taxon>Eukaryota</taxon>
        <taxon>Viridiplantae</taxon>
        <taxon>Streptophyta</taxon>
        <taxon>Embryophyta</taxon>
        <taxon>Tracheophyta</taxon>
        <taxon>Spermatophyta</taxon>
        <taxon>Magnoliopsida</taxon>
        <taxon>eudicotyledons</taxon>
        <taxon>Gunneridae</taxon>
        <taxon>Pentapetalae</taxon>
        <taxon>asterids</taxon>
        <taxon>campanulids</taxon>
        <taxon>Asterales</taxon>
        <taxon>Asteraceae</taxon>
        <taxon>Carduoideae</taxon>
        <taxon>Cardueae</taxon>
        <taxon>Arctiinae</taxon>
        <taxon>Arctium</taxon>
    </lineage>
</organism>
<evidence type="ECO:0000313" key="2">
    <source>
        <dbReference type="Proteomes" id="UP001055879"/>
    </source>
</evidence>
<reference evidence="1 2" key="2">
    <citation type="journal article" date="2022" name="Mol. Ecol. Resour.">
        <title>The genomes of chicory, endive, great burdock and yacon provide insights into Asteraceae paleo-polyploidization history and plant inulin production.</title>
        <authorList>
            <person name="Fan W."/>
            <person name="Wang S."/>
            <person name="Wang H."/>
            <person name="Wang A."/>
            <person name="Jiang F."/>
            <person name="Liu H."/>
            <person name="Zhao H."/>
            <person name="Xu D."/>
            <person name="Zhang Y."/>
        </authorList>
    </citation>
    <scope>NUCLEOTIDE SEQUENCE [LARGE SCALE GENOMIC DNA]</scope>
    <source>
        <strain evidence="2">cv. Niubang</strain>
    </source>
</reference>
<evidence type="ECO:0000313" key="1">
    <source>
        <dbReference type="EMBL" id="KAI3730048.1"/>
    </source>
</evidence>
<proteinExistence type="predicted"/>
<name>A0ACB9C748_ARCLA</name>
<protein>
    <submittedName>
        <fullName evidence="1">Uncharacterized protein</fullName>
    </submittedName>
</protein>
<comment type="caution">
    <text evidence="1">The sequence shown here is derived from an EMBL/GenBank/DDBJ whole genome shotgun (WGS) entry which is preliminary data.</text>
</comment>
<sequence>MLSFDCYHLFFTCLKSAASPLQIDRSPPASSPNRARGLQIGTPDLQVFRSPSPSASFLISISKSGLENTV</sequence>
<dbReference type="Proteomes" id="UP001055879">
    <property type="component" value="Linkage Group LG05"/>
</dbReference>